<dbReference type="RefSeq" id="WP_092458912.1">
    <property type="nucleotide sequence ID" value="NZ_FPCJ01000001.1"/>
</dbReference>
<name>A0A1I7NBE0_9BACT</name>
<dbReference type="OrthoDB" id="5772680at2"/>
<feature type="transmembrane region" description="Helical" evidence="7">
    <location>
        <begin position="237"/>
        <end position="259"/>
    </location>
</feature>
<keyword evidence="4 7" id="KW-1133">Transmembrane helix</keyword>
<accession>A0A1I7NBE0</accession>
<feature type="transmembrane region" description="Helical" evidence="7">
    <location>
        <begin position="116"/>
        <end position="135"/>
    </location>
</feature>
<evidence type="ECO:0000256" key="3">
    <source>
        <dbReference type="ARBA" id="ARBA00022692"/>
    </source>
</evidence>
<dbReference type="InterPro" id="IPR054321">
    <property type="entry name" value="PspC-rel_TM"/>
</dbReference>
<dbReference type="InterPro" id="IPR052027">
    <property type="entry name" value="PspC"/>
</dbReference>
<dbReference type="AlphaFoldDB" id="A0A1I7NBE0"/>
<evidence type="ECO:0000256" key="4">
    <source>
        <dbReference type="ARBA" id="ARBA00022989"/>
    </source>
</evidence>
<proteinExistence type="predicted"/>
<feature type="region of interest" description="Disordered" evidence="6">
    <location>
        <begin position="488"/>
        <end position="509"/>
    </location>
</feature>
<evidence type="ECO:0000256" key="1">
    <source>
        <dbReference type="ARBA" id="ARBA00004162"/>
    </source>
</evidence>
<feature type="domain" description="PspC-related transmembrane region" evidence="9">
    <location>
        <begin position="210"/>
        <end position="340"/>
    </location>
</feature>
<feature type="transmembrane region" description="Helical" evidence="7">
    <location>
        <begin position="313"/>
        <end position="334"/>
    </location>
</feature>
<dbReference type="PANTHER" id="PTHR33885:SF3">
    <property type="entry name" value="PHAGE SHOCK PROTEIN C"/>
    <property type="match status" value="1"/>
</dbReference>
<reference evidence="12" key="1">
    <citation type="submission" date="2016-10" db="EMBL/GenBank/DDBJ databases">
        <authorList>
            <person name="Varghese N."/>
            <person name="Submissions S."/>
        </authorList>
    </citation>
    <scope>NUCLEOTIDE SEQUENCE [LARGE SCALE GENOMIC DNA]</scope>
    <source>
        <strain evidence="12">DSM 14807</strain>
    </source>
</reference>
<keyword evidence="3 7" id="KW-0812">Transmembrane</keyword>
<feature type="domain" description="Phage shock protein PspC N-terminal" evidence="8">
    <location>
        <begin position="106"/>
        <end position="162"/>
    </location>
</feature>
<keyword evidence="2" id="KW-1003">Cell membrane</keyword>
<sequence length="560" mass="62915">MKKIINVHLAGLLIPMEDTAYDLLKAYIESLQRHFSQEVGGDEIVSDIETRIGELFQEQLRKGGNCITDADVNAVIAAMGRPEELGGESEQRSTFSQVADGLRPRKRLYRDPDDKILGGVCGGLGAYFGVDPVIFRLVFALLFFGAGTGVLLYLVLWIAVPRARTAAEKLEMRGERVDLQNISQAVKEELSGVKTKAQDLGKEAAGVFKKKENNDIGEALREILLALLRVVGWIAKIALVLIGILIIFCLGVALIAMVGSSSILIPLKGFFWYGWWPGVLFWPSILLVLGIPVVAFIIFLIRRLVGARAMHAAVGYTLAALWLIGLAIMIYLAWDIGHHFRVKRTEKVLAEFHQPTGNTLYVKFQPVMQESEEGGSTTYAIISNWLTLRDDSLFYRNVHVHIIPSPEDDSFRIEIRKSAWGATGMEATRNVEQFHLSFVQEDSVLYIPDVVPLPKGTPFRNQKAEINIYVPNNKQAFLLNELPWQQDRDDDWEENDSDEETTQQSSTISQMPTHRFSFAHLSMNNLGTRWGKQEDSTSSVEWMDGLLYLFFSLFNIQPHS</sequence>
<dbReference type="PANTHER" id="PTHR33885">
    <property type="entry name" value="PHAGE SHOCK PROTEIN C"/>
    <property type="match status" value="1"/>
</dbReference>
<organism evidence="11 12">
    <name type="scientific">Thermoflavifilum thermophilum</name>
    <dbReference type="NCBI Taxonomy" id="1393122"/>
    <lineage>
        <taxon>Bacteria</taxon>
        <taxon>Pseudomonadati</taxon>
        <taxon>Bacteroidota</taxon>
        <taxon>Chitinophagia</taxon>
        <taxon>Chitinophagales</taxon>
        <taxon>Chitinophagaceae</taxon>
        <taxon>Thermoflavifilum</taxon>
    </lineage>
</organism>
<evidence type="ECO:0000256" key="7">
    <source>
        <dbReference type="SAM" id="Phobius"/>
    </source>
</evidence>
<dbReference type="InterPro" id="IPR054319">
    <property type="entry name" value="PspC-rel_ToastRack"/>
</dbReference>
<gene>
    <name evidence="11" type="ORF">SAMN05660895_1194</name>
</gene>
<evidence type="ECO:0000256" key="2">
    <source>
        <dbReference type="ARBA" id="ARBA00022475"/>
    </source>
</evidence>
<keyword evidence="5 7" id="KW-0472">Membrane</keyword>
<evidence type="ECO:0000256" key="6">
    <source>
        <dbReference type="SAM" id="MobiDB-lite"/>
    </source>
</evidence>
<feature type="domain" description="PspC-related ToastRack" evidence="10">
    <location>
        <begin position="392"/>
        <end position="500"/>
    </location>
</feature>
<evidence type="ECO:0000259" key="8">
    <source>
        <dbReference type="Pfam" id="PF04024"/>
    </source>
</evidence>
<dbReference type="GO" id="GO:0005886">
    <property type="term" value="C:plasma membrane"/>
    <property type="evidence" value="ECO:0007669"/>
    <property type="project" value="UniProtKB-SubCell"/>
</dbReference>
<dbReference type="EMBL" id="FPCJ01000001">
    <property type="protein sequence ID" value="SFV31856.1"/>
    <property type="molecule type" value="Genomic_DNA"/>
</dbReference>
<feature type="transmembrane region" description="Helical" evidence="7">
    <location>
        <begin position="279"/>
        <end position="301"/>
    </location>
</feature>
<keyword evidence="12" id="KW-1185">Reference proteome</keyword>
<evidence type="ECO:0000256" key="5">
    <source>
        <dbReference type="ARBA" id="ARBA00023136"/>
    </source>
</evidence>
<evidence type="ECO:0000313" key="12">
    <source>
        <dbReference type="Proteomes" id="UP000199537"/>
    </source>
</evidence>
<comment type="subcellular location">
    <subcellularLocation>
        <location evidence="1">Cell membrane</location>
        <topology evidence="1">Single-pass membrane protein</topology>
    </subcellularLocation>
</comment>
<evidence type="ECO:0000259" key="9">
    <source>
        <dbReference type="Pfam" id="PF22571"/>
    </source>
</evidence>
<feature type="compositionally biased region" description="Acidic residues" evidence="6">
    <location>
        <begin position="488"/>
        <end position="501"/>
    </location>
</feature>
<feature type="transmembrane region" description="Helical" evidence="7">
    <location>
        <begin position="141"/>
        <end position="160"/>
    </location>
</feature>
<dbReference type="InterPro" id="IPR007168">
    <property type="entry name" value="Phageshock_PspC_N"/>
</dbReference>
<dbReference type="Pfam" id="PF22571">
    <property type="entry name" value="LiaI-LiaF-TM_PspC"/>
    <property type="match status" value="1"/>
</dbReference>
<dbReference type="STRING" id="1393122.SAMN05660895_1194"/>
<dbReference type="Pfam" id="PF22744">
    <property type="entry name" value="Toast-rack_PspC-Cterm"/>
    <property type="match status" value="1"/>
</dbReference>
<protein>
    <submittedName>
        <fullName evidence="11">Phage shock protein C (PspC) family protein</fullName>
    </submittedName>
</protein>
<dbReference type="Pfam" id="PF04024">
    <property type="entry name" value="PspC"/>
    <property type="match status" value="1"/>
</dbReference>
<dbReference type="Proteomes" id="UP000199537">
    <property type="component" value="Unassembled WGS sequence"/>
</dbReference>
<evidence type="ECO:0000259" key="10">
    <source>
        <dbReference type="Pfam" id="PF22744"/>
    </source>
</evidence>
<evidence type="ECO:0000313" key="11">
    <source>
        <dbReference type="EMBL" id="SFV31856.1"/>
    </source>
</evidence>